<keyword evidence="3" id="KW-1185">Reference proteome</keyword>
<sequence length="46" mass="5163">MLELWLTLGGICLIFFLGLGVFFYSIKSSLEPNDSESIDPLPEEVE</sequence>
<proteinExistence type="predicted"/>
<dbReference type="RefSeq" id="WP_204201886.1">
    <property type="nucleotide sequence ID" value="NZ_JAFELM010000013.1"/>
</dbReference>
<gene>
    <name evidence="2" type="ORF">JR050_02215</name>
</gene>
<evidence type="ECO:0008006" key="4">
    <source>
        <dbReference type="Google" id="ProtNLM"/>
    </source>
</evidence>
<comment type="caution">
    <text evidence="2">The sequence shown here is derived from an EMBL/GenBank/DDBJ whole genome shotgun (WGS) entry which is preliminary data.</text>
</comment>
<keyword evidence="1" id="KW-0812">Transmembrane</keyword>
<feature type="transmembrane region" description="Helical" evidence="1">
    <location>
        <begin position="6"/>
        <end position="26"/>
    </location>
</feature>
<name>A0ABS2DG33_9BACI</name>
<keyword evidence="1" id="KW-0472">Membrane</keyword>
<keyword evidence="1" id="KW-1133">Transmembrane helix</keyword>
<dbReference type="EMBL" id="JAFELM010000013">
    <property type="protein sequence ID" value="MBM6616496.1"/>
    <property type="molecule type" value="Genomic_DNA"/>
</dbReference>
<protein>
    <recommendedName>
        <fullName evidence="4">YtzI protein</fullName>
    </recommendedName>
</protein>
<organism evidence="2 3">
    <name type="scientific">Bacillus suaedaesalsae</name>
    <dbReference type="NCBI Taxonomy" id="2810349"/>
    <lineage>
        <taxon>Bacteria</taxon>
        <taxon>Bacillati</taxon>
        <taxon>Bacillota</taxon>
        <taxon>Bacilli</taxon>
        <taxon>Bacillales</taxon>
        <taxon>Bacillaceae</taxon>
        <taxon>Bacillus</taxon>
    </lineage>
</organism>
<evidence type="ECO:0000313" key="2">
    <source>
        <dbReference type="EMBL" id="MBM6616496.1"/>
    </source>
</evidence>
<evidence type="ECO:0000256" key="1">
    <source>
        <dbReference type="SAM" id="Phobius"/>
    </source>
</evidence>
<dbReference type="Proteomes" id="UP001518925">
    <property type="component" value="Unassembled WGS sequence"/>
</dbReference>
<reference evidence="2 3" key="1">
    <citation type="submission" date="2021-02" db="EMBL/GenBank/DDBJ databases">
        <title>Bacillus sp. RD4P76, an endophyte from a halophyte.</title>
        <authorList>
            <person name="Sun J.-Q."/>
        </authorList>
    </citation>
    <scope>NUCLEOTIDE SEQUENCE [LARGE SCALE GENOMIC DNA]</scope>
    <source>
        <strain evidence="2 3">RD4P76</strain>
    </source>
</reference>
<evidence type="ECO:0000313" key="3">
    <source>
        <dbReference type="Proteomes" id="UP001518925"/>
    </source>
</evidence>
<accession>A0ABS2DG33</accession>